<dbReference type="Pfam" id="PF20230">
    <property type="entry name" value="DUF6588"/>
    <property type="match status" value="1"/>
</dbReference>
<sequence length="316" mass="33544">MAVLFVVVLATASAPAVSPVELLRGVGAELVEDYSRPLVESYGVAMGSGWYHSASALRTLRFELGARVMAVNIPEAARTFTARVRACSVNTTTGAIDTFYVNVEGAATIFGPRDTTPVPVPGEYSVGIPPVLPGGLGVSWMPIVVPQASVGLPLGFEVTARYVPWPFEGTMVSFLGVGVKNELSSFVRLPFNLAVQGFYQQFIIGDVLNSRTLGGNIHISRSLLVFAPYAGVGFDKSTTDIDYVFRASFPTGIENGELKTEEIDLPVVANYSPPVNLRGTLGVALKFGLVLVNADYNYNASTGYHAVSAGLSASLR</sequence>
<accession>A0A7V0XFZ2</accession>
<dbReference type="InterPro" id="IPR046495">
    <property type="entry name" value="DUF6588"/>
</dbReference>
<comment type="caution">
    <text evidence="1">The sequence shown here is derived from an EMBL/GenBank/DDBJ whole genome shotgun (WGS) entry which is preliminary data.</text>
</comment>
<organism evidence="1">
    <name type="scientific">candidate division WOR-3 bacterium</name>
    <dbReference type="NCBI Taxonomy" id="2052148"/>
    <lineage>
        <taxon>Bacteria</taxon>
        <taxon>Bacteria division WOR-3</taxon>
    </lineage>
</organism>
<name>A0A7V0XFZ2_UNCW3</name>
<proteinExistence type="predicted"/>
<dbReference type="EMBL" id="DSBX01000306">
    <property type="protein sequence ID" value="HDR00207.1"/>
    <property type="molecule type" value="Genomic_DNA"/>
</dbReference>
<dbReference type="AlphaFoldDB" id="A0A7V0XFZ2"/>
<protein>
    <submittedName>
        <fullName evidence="1">Uncharacterized protein</fullName>
    </submittedName>
</protein>
<gene>
    <name evidence="1" type="ORF">ENN51_08005</name>
</gene>
<evidence type="ECO:0000313" key="1">
    <source>
        <dbReference type="EMBL" id="HDR00207.1"/>
    </source>
</evidence>
<dbReference type="Proteomes" id="UP000885672">
    <property type="component" value="Unassembled WGS sequence"/>
</dbReference>
<reference evidence="1" key="1">
    <citation type="journal article" date="2020" name="mSystems">
        <title>Genome- and Community-Level Interaction Insights into Carbon Utilization and Element Cycling Functions of Hydrothermarchaeota in Hydrothermal Sediment.</title>
        <authorList>
            <person name="Zhou Z."/>
            <person name="Liu Y."/>
            <person name="Xu W."/>
            <person name="Pan J."/>
            <person name="Luo Z.H."/>
            <person name="Li M."/>
        </authorList>
    </citation>
    <scope>NUCLEOTIDE SEQUENCE [LARGE SCALE GENOMIC DNA]</scope>
    <source>
        <strain evidence="1">SpSt-1182</strain>
    </source>
</reference>